<dbReference type="EMBL" id="LSDT01000014">
    <property type="protein sequence ID" value="KXB92393.1"/>
    <property type="molecule type" value="Genomic_DNA"/>
</dbReference>
<keyword evidence="1" id="KW-0411">Iron-sulfur</keyword>
<keyword evidence="4" id="KW-0671">Queuosine biosynthesis</keyword>
<evidence type="ECO:0000259" key="6">
    <source>
        <dbReference type="PROSITE" id="PS51379"/>
    </source>
</evidence>
<keyword evidence="5" id="KW-0560">Oxidoreductase</keyword>
<keyword evidence="1" id="KW-0479">Metal-binding</keyword>
<evidence type="ECO:0000256" key="3">
    <source>
        <dbReference type="ARBA" id="ARBA00022694"/>
    </source>
</evidence>
<evidence type="ECO:0000256" key="2">
    <source>
        <dbReference type="ARBA" id="ARBA00022490"/>
    </source>
</evidence>
<sequence>MERDTNLIKQYIHTLGIPCVGIAPGTFSIPSYPQDICPLAAGEGDARYQPTTLLPSCQSVIVLLFPYYVKDPHPYNLSLYCRSIDYHTIIHHYLNEVTCFLTQTYPHQDFLSIVDTAPLSDRYLAYLAGLGFIGDNNCFINETYGSFCFIGSILTSLPLKPDHPQQRECFHCGACKRSCLGHCLDTAEYDYHLCKSYLTQKKGELSPMEIQVIQKTPLVFGCDICQDVCPHNHDIPETPIKEFHQSRIAYLKKSDLQELSNRQFQQLYKNRAFSWRGKGILLRNIQYLEEVQSNSEQRQNPNTKNDPSHK</sequence>
<evidence type="ECO:0000256" key="1">
    <source>
        <dbReference type="ARBA" id="ARBA00022485"/>
    </source>
</evidence>
<dbReference type="InterPro" id="IPR013542">
    <property type="entry name" value="QueG_DUF1730"/>
</dbReference>
<keyword evidence="1" id="KW-0408">Iron</keyword>
<keyword evidence="2" id="KW-0963">Cytoplasm</keyword>
<dbReference type="PROSITE" id="PS51379">
    <property type="entry name" value="4FE4S_FER_2"/>
    <property type="match status" value="1"/>
</dbReference>
<dbReference type="PANTHER" id="PTHR30002">
    <property type="entry name" value="EPOXYQUEUOSINE REDUCTASE"/>
    <property type="match status" value="1"/>
</dbReference>
<name>A0A134CJJ2_9FIRM</name>
<evidence type="ECO:0000256" key="4">
    <source>
        <dbReference type="ARBA" id="ARBA00022785"/>
    </source>
</evidence>
<keyword evidence="3" id="KW-0819">tRNA processing</keyword>
<dbReference type="PATRIC" id="fig|1588748.3.peg.493"/>
<proteinExistence type="predicted"/>
<feature type="domain" description="4Fe-4S ferredoxin-type" evidence="6">
    <location>
        <begin position="159"/>
        <end position="189"/>
    </location>
</feature>
<dbReference type="Pfam" id="PF08331">
    <property type="entry name" value="QueG_DUF1730"/>
    <property type="match status" value="1"/>
</dbReference>
<dbReference type="STRING" id="1588748.HMPREF3182_00513"/>
<dbReference type="Pfam" id="PF13484">
    <property type="entry name" value="Fer4_16"/>
    <property type="match status" value="1"/>
</dbReference>
<dbReference type="PANTHER" id="PTHR30002:SF4">
    <property type="entry name" value="EPOXYQUEUOSINE REDUCTASE"/>
    <property type="match status" value="1"/>
</dbReference>
<evidence type="ECO:0000313" key="7">
    <source>
        <dbReference type="EMBL" id="KXB92393.1"/>
    </source>
</evidence>
<accession>A0A134CJJ2</accession>
<dbReference type="InterPro" id="IPR004453">
    <property type="entry name" value="QueG"/>
</dbReference>
<dbReference type="GO" id="GO:0052693">
    <property type="term" value="F:epoxyqueuosine reductase activity"/>
    <property type="evidence" value="ECO:0007669"/>
    <property type="project" value="TreeGrafter"/>
</dbReference>
<dbReference type="GO" id="GO:0051539">
    <property type="term" value="F:4 iron, 4 sulfur cluster binding"/>
    <property type="evidence" value="ECO:0007669"/>
    <property type="project" value="UniProtKB-KW"/>
</dbReference>
<reference evidence="8" key="1">
    <citation type="submission" date="2016-01" db="EMBL/GenBank/DDBJ databases">
        <authorList>
            <person name="Mitreva M."/>
            <person name="Pepin K.H."/>
            <person name="Mihindukulasuriya K.A."/>
            <person name="Fulton R."/>
            <person name="Fronick C."/>
            <person name="O'Laughlin M."/>
            <person name="Miner T."/>
            <person name="Herter B."/>
            <person name="Rosa B.A."/>
            <person name="Cordes M."/>
            <person name="Tomlinson C."/>
            <person name="Wollam A."/>
            <person name="Palsikar V.B."/>
            <person name="Mardis E.R."/>
            <person name="Wilson R.K."/>
        </authorList>
    </citation>
    <scope>NUCLEOTIDE SEQUENCE [LARGE SCALE GENOMIC DNA]</scope>
    <source>
        <strain evidence="8">KA00182</strain>
    </source>
</reference>
<dbReference type="GO" id="GO:0008616">
    <property type="term" value="P:tRNA queuosine(34) biosynthetic process"/>
    <property type="evidence" value="ECO:0007669"/>
    <property type="project" value="UniProtKB-KW"/>
</dbReference>
<dbReference type="InterPro" id="IPR017896">
    <property type="entry name" value="4Fe4S_Fe-S-bd"/>
</dbReference>
<keyword evidence="1" id="KW-0004">4Fe-4S</keyword>
<organism evidence="7 8">
    <name type="scientific">Megasphaera hutchinsoni</name>
    <dbReference type="NCBI Taxonomy" id="1588748"/>
    <lineage>
        <taxon>Bacteria</taxon>
        <taxon>Bacillati</taxon>
        <taxon>Bacillota</taxon>
        <taxon>Negativicutes</taxon>
        <taxon>Veillonellales</taxon>
        <taxon>Veillonellaceae</taxon>
        <taxon>Megasphaera</taxon>
    </lineage>
</organism>
<dbReference type="SUPFAM" id="SSF46548">
    <property type="entry name" value="alpha-helical ferredoxin"/>
    <property type="match status" value="1"/>
</dbReference>
<protein>
    <submittedName>
        <fullName evidence="7">Putative iron-sulfur cluster-binding protein</fullName>
    </submittedName>
</protein>
<dbReference type="RefSeq" id="WP_062485294.1">
    <property type="nucleotide sequence ID" value="NZ_KQ960933.1"/>
</dbReference>
<comment type="caution">
    <text evidence="7">The sequence shown here is derived from an EMBL/GenBank/DDBJ whole genome shotgun (WGS) entry which is preliminary data.</text>
</comment>
<gene>
    <name evidence="7" type="ORF">HMPREF3182_00513</name>
</gene>
<dbReference type="AlphaFoldDB" id="A0A134CJJ2"/>
<dbReference type="Proteomes" id="UP000070160">
    <property type="component" value="Unassembled WGS sequence"/>
</dbReference>
<evidence type="ECO:0000313" key="8">
    <source>
        <dbReference type="Proteomes" id="UP000070160"/>
    </source>
</evidence>
<keyword evidence="8" id="KW-1185">Reference proteome</keyword>
<evidence type="ECO:0000256" key="5">
    <source>
        <dbReference type="ARBA" id="ARBA00023002"/>
    </source>
</evidence>